<protein>
    <submittedName>
        <fullName evidence="3">Putative IgGFc-binding protein isoform X3</fullName>
    </submittedName>
</protein>
<evidence type="ECO:0000313" key="4">
    <source>
        <dbReference type="Proteomes" id="UP000230750"/>
    </source>
</evidence>
<dbReference type="PANTHER" id="PTHR46534:SF1">
    <property type="entry name" value="IGGFC-BINDING PROTEIN N-TERMINAL DOMAIN-CONTAINING PROTEIN"/>
    <property type="match status" value="1"/>
</dbReference>
<dbReference type="OrthoDB" id="6236007at2759"/>
<feature type="region of interest" description="Disordered" evidence="1">
    <location>
        <begin position="528"/>
        <end position="555"/>
    </location>
</feature>
<comment type="caution">
    <text evidence="3">The sequence shown here is derived from an EMBL/GenBank/DDBJ whole genome shotgun (WGS) entry which is preliminary data.</text>
</comment>
<evidence type="ECO:0000313" key="3">
    <source>
        <dbReference type="EMBL" id="PIK59512.1"/>
    </source>
</evidence>
<organism evidence="3 4">
    <name type="scientific">Stichopus japonicus</name>
    <name type="common">Sea cucumber</name>
    <dbReference type="NCBI Taxonomy" id="307972"/>
    <lineage>
        <taxon>Eukaryota</taxon>
        <taxon>Metazoa</taxon>
        <taxon>Echinodermata</taxon>
        <taxon>Eleutherozoa</taxon>
        <taxon>Echinozoa</taxon>
        <taxon>Holothuroidea</taxon>
        <taxon>Aspidochirotacea</taxon>
        <taxon>Aspidochirotida</taxon>
        <taxon>Stichopodidae</taxon>
        <taxon>Apostichopus</taxon>
    </lineage>
</organism>
<feature type="domain" description="IgGFc-binding protein N-terminal" evidence="2">
    <location>
        <begin position="112"/>
        <end position="411"/>
    </location>
</feature>
<evidence type="ECO:0000259" key="2">
    <source>
        <dbReference type="Pfam" id="PF17517"/>
    </source>
</evidence>
<dbReference type="Pfam" id="PF17517">
    <property type="entry name" value="IgGFc_binding"/>
    <property type="match status" value="1"/>
</dbReference>
<evidence type="ECO:0000256" key="1">
    <source>
        <dbReference type="SAM" id="MobiDB-lite"/>
    </source>
</evidence>
<name>A0A2G8LH11_STIJA</name>
<feature type="compositionally biased region" description="Pro residues" evidence="1">
    <location>
        <begin position="528"/>
        <end position="547"/>
    </location>
</feature>
<gene>
    <name evidence="3" type="ORF">BSL78_03584</name>
</gene>
<proteinExistence type="predicted"/>
<dbReference type="STRING" id="307972.A0A2G8LH11"/>
<reference evidence="3 4" key="1">
    <citation type="journal article" date="2017" name="PLoS Biol.">
        <title>The sea cucumber genome provides insights into morphological evolution and visceral regeneration.</title>
        <authorList>
            <person name="Zhang X."/>
            <person name="Sun L."/>
            <person name="Yuan J."/>
            <person name="Sun Y."/>
            <person name="Gao Y."/>
            <person name="Zhang L."/>
            <person name="Li S."/>
            <person name="Dai H."/>
            <person name="Hamel J.F."/>
            <person name="Liu C."/>
            <person name="Yu Y."/>
            <person name="Liu S."/>
            <person name="Lin W."/>
            <person name="Guo K."/>
            <person name="Jin S."/>
            <person name="Xu P."/>
            <person name="Storey K.B."/>
            <person name="Huan P."/>
            <person name="Zhang T."/>
            <person name="Zhou Y."/>
            <person name="Zhang J."/>
            <person name="Lin C."/>
            <person name="Li X."/>
            <person name="Xing L."/>
            <person name="Huo D."/>
            <person name="Sun M."/>
            <person name="Wang L."/>
            <person name="Mercier A."/>
            <person name="Li F."/>
            <person name="Yang H."/>
            <person name="Xiang J."/>
        </authorList>
    </citation>
    <scope>NUCLEOTIDE SEQUENCE [LARGE SCALE GENOMIC DNA]</scope>
    <source>
        <strain evidence="3">Shaxun</strain>
        <tissue evidence="3">Muscle</tissue>
    </source>
</reference>
<dbReference type="PANTHER" id="PTHR46534">
    <property type="entry name" value="IGGFC_BINDING DOMAIN-CONTAINING PROTEIN"/>
    <property type="match status" value="1"/>
</dbReference>
<dbReference type="InterPro" id="IPR035234">
    <property type="entry name" value="IgGFc-bd_N"/>
</dbReference>
<dbReference type="Proteomes" id="UP000230750">
    <property type="component" value="Unassembled WGS sequence"/>
</dbReference>
<dbReference type="EMBL" id="MRZV01000081">
    <property type="protein sequence ID" value="PIK59512.1"/>
    <property type="molecule type" value="Genomic_DNA"/>
</dbReference>
<dbReference type="AlphaFoldDB" id="A0A2G8LH11"/>
<keyword evidence="4" id="KW-1185">Reference proteome</keyword>
<feature type="region of interest" description="Disordered" evidence="1">
    <location>
        <begin position="494"/>
        <end position="513"/>
    </location>
</feature>
<sequence length="555" mass="59350">MAITSLRPIHISPIPDTRGREFIFAFPSNYDTPETVQVYIGGLSVGETNVEVTVPSINFEQVLTVVNTSVSKVNIPVGAVCAGNGFQNTTILIRTSRDVNVQAINSLSKSTDGFLVIPTDALGMEYFISSYTTVGNEKSQFVISAKSDLTRIKIVSIQKLNYGGTIFAAGEEIIFGLQRGQTIQFQSANDLTGTQITSDKAIAVLSGSTCTEVPQKTPRCDHLVEMIPPVDTWGKRFSLQPLLDRDSGYIIRIIAARANTVVKVSGETVQISRSGQFMEFNQLAKFPLGINSNKPVLVVQYAKGMQADGVGDPFMVIIPPIEQYFNGLVTFATFDGAGSNNITSYAAISVTSPSLFTPSLNDVTVLAEEPDVSVNGGMSSFGADLTIPLSTGPQIISNVMPDGYFSAIIYGFGPGTAYAFPAGYNLRKLTCSSKDPQTGNVREFECPISEAPLEGPQAQAQIGCMPGMPCYTGATPCHPGLTCWPGQASWLPGGSKTQQTWVPLPNEPPPEPLPDGVAGGLIPLNLANPPPRPVFPGQPELPRPLLPPEQMSMYT</sequence>
<accession>A0A2G8LH11</accession>